<proteinExistence type="predicted"/>
<dbReference type="AlphaFoldDB" id="A0AAW9QUB0"/>
<accession>A0AAW9QUB0</accession>
<feature type="region of interest" description="Disordered" evidence="1">
    <location>
        <begin position="1"/>
        <end position="65"/>
    </location>
</feature>
<dbReference type="Proteomes" id="UP001328733">
    <property type="component" value="Unassembled WGS sequence"/>
</dbReference>
<evidence type="ECO:0000256" key="1">
    <source>
        <dbReference type="SAM" id="MobiDB-lite"/>
    </source>
</evidence>
<organism evidence="2 3">
    <name type="scientific">Pannus brasiliensis CCIBt3594</name>
    <dbReference type="NCBI Taxonomy" id="1427578"/>
    <lineage>
        <taxon>Bacteria</taxon>
        <taxon>Bacillati</taxon>
        <taxon>Cyanobacteriota</taxon>
        <taxon>Cyanophyceae</taxon>
        <taxon>Oscillatoriophycideae</taxon>
        <taxon>Chroococcales</taxon>
        <taxon>Microcystaceae</taxon>
        <taxon>Pannus</taxon>
    </lineage>
</organism>
<feature type="compositionally biased region" description="Basic and acidic residues" evidence="1">
    <location>
        <begin position="47"/>
        <end position="56"/>
    </location>
</feature>
<protein>
    <submittedName>
        <fullName evidence="2">Uncharacterized protein</fullName>
    </submittedName>
</protein>
<evidence type="ECO:0000313" key="2">
    <source>
        <dbReference type="EMBL" id="MEG3438880.1"/>
    </source>
</evidence>
<comment type="caution">
    <text evidence="2">The sequence shown here is derived from an EMBL/GenBank/DDBJ whole genome shotgun (WGS) entry which is preliminary data.</text>
</comment>
<evidence type="ECO:0000313" key="3">
    <source>
        <dbReference type="Proteomes" id="UP001328733"/>
    </source>
</evidence>
<gene>
    <name evidence="2" type="ORF">V0288_17260</name>
</gene>
<sequence>MAIGYQRSALPHTGEDFAGETGRSNFPRKFRHLLLRQESGARSQESGGERRSKEAFKNINTRFHR</sequence>
<keyword evidence="3" id="KW-1185">Reference proteome</keyword>
<name>A0AAW9QUB0_9CHRO</name>
<dbReference type="EMBL" id="JBAFSM010000036">
    <property type="protein sequence ID" value="MEG3438880.1"/>
    <property type="molecule type" value="Genomic_DNA"/>
</dbReference>
<reference evidence="2 3" key="1">
    <citation type="submission" date="2024-01" db="EMBL/GenBank/DDBJ databases">
        <title>Genomic insights into the taxonomy and metabolism of the cyanobacterium Pannus brasiliensis CCIBt3594.</title>
        <authorList>
            <person name="Machado M."/>
            <person name="Botero N.B."/>
            <person name="Andreote A.P.D."/>
            <person name="Feitosa A.M.T."/>
            <person name="Popin R."/>
            <person name="Sivonen K."/>
            <person name="Fiore M.F."/>
        </authorList>
    </citation>
    <scope>NUCLEOTIDE SEQUENCE [LARGE SCALE GENOMIC DNA]</scope>
    <source>
        <strain evidence="2 3">CCIBt3594</strain>
    </source>
</reference>